<dbReference type="EMBL" id="JAEUGD010000058">
    <property type="protein sequence ID" value="MBL6448034.1"/>
    <property type="molecule type" value="Genomic_DNA"/>
</dbReference>
<evidence type="ECO:0000313" key="3">
    <source>
        <dbReference type="EMBL" id="MBL6448034.1"/>
    </source>
</evidence>
<dbReference type="AlphaFoldDB" id="A0A937FXU3"/>
<evidence type="ECO:0000256" key="1">
    <source>
        <dbReference type="ARBA" id="ARBA00022975"/>
    </source>
</evidence>
<dbReference type="Gene3D" id="2.30.40.10">
    <property type="entry name" value="Urease, subunit C, domain 1"/>
    <property type="match status" value="1"/>
</dbReference>
<dbReference type="GO" id="GO:0005737">
    <property type="term" value="C:cytoplasm"/>
    <property type="evidence" value="ECO:0007669"/>
    <property type="project" value="TreeGrafter"/>
</dbReference>
<keyword evidence="1" id="KW-0665">Pyrimidine biosynthesis</keyword>
<dbReference type="RefSeq" id="WP_202857572.1">
    <property type="nucleotide sequence ID" value="NZ_JAEUGD010000058.1"/>
</dbReference>
<dbReference type="Gene3D" id="3.20.20.140">
    <property type="entry name" value="Metal-dependent hydrolases"/>
    <property type="match status" value="1"/>
</dbReference>
<dbReference type="GO" id="GO:0004151">
    <property type="term" value="F:dihydroorotase activity"/>
    <property type="evidence" value="ECO:0007669"/>
    <property type="project" value="UniProtKB-EC"/>
</dbReference>
<dbReference type="EC" id="3.5.2.3" evidence="3"/>
<gene>
    <name evidence="3" type="primary">pyrC</name>
    <name evidence="3" type="ORF">JMN32_17080</name>
</gene>
<evidence type="ECO:0000313" key="4">
    <source>
        <dbReference type="Proteomes" id="UP000614216"/>
    </source>
</evidence>
<feature type="domain" description="Dihydroorotase catalytic" evidence="2">
    <location>
        <begin position="51"/>
        <end position="237"/>
    </location>
</feature>
<sequence length="423" mass="46591">MKKVLIKSAQVIDELSAYHGKTVNVLIDKGNIVKIGKEAPEADKVIDAKGMILSPGWFDLRASFGDPGYEYKEDITSGLETAAAGGFTGVALLPNNKPVTQTKNDVSYLRSRNIDSLTEVFPVGAVSIDTKGEELTEMIDLHHAGAVAFSDGIKPIWHTDILLKSLQYLQKFDGLLINLPEDMRLNLFGTMNEGVNSTMLGMKGMPKLSEELIVQRDLELLQYAGGRLHFTNISSEKSVAMIKAAKKRGLEVSCDIAAFQTAFDDSALSGFDTNFKVNPPFREKKDNKALIKGLQEGTIDVIVSSHIAQDEESKKLEFDLADFGIISLQTVAHNLTMLSSAVDMELLIKAVTYNPRKLLRLPIPVVKEGEGANLTLFDPTHEWTLDRKSNKSRSKNSPYWDKTIKGKAVAVFNQGKQYIDDAV</sequence>
<dbReference type="InterPro" id="IPR011059">
    <property type="entry name" value="Metal-dep_hydrolase_composite"/>
</dbReference>
<protein>
    <submittedName>
        <fullName evidence="3">Dihydroorotase</fullName>
        <ecNumber evidence="3">3.5.2.3</ecNumber>
    </submittedName>
</protein>
<dbReference type="NCBIfam" id="TIGR00857">
    <property type="entry name" value="pyrC_multi"/>
    <property type="match status" value="1"/>
</dbReference>
<proteinExistence type="predicted"/>
<keyword evidence="4" id="KW-1185">Reference proteome</keyword>
<dbReference type="Proteomes" id="UP000614216">
    <property type="component" value="Unassembled WGS sequence"/>
</dbReference>
<dbReference type="SUPFAM" id="SSF51338">
    <property type="entry name" value="Composite domain of metallo-dependent hydrolases"/>
    <property type="match status" value="1"/>
</dbReference>
<dbReference type="Pfam" id="PF12890">
    <property type="entry name" value="DHOase"/>
    <property type="match status" value="1"/>
</dbReference>
<name>A0A937FXU3_9BACT</name>
<comment type="caution">
    <text evidence="3">The sequence shown here is derived from an EMBL/GenBank/DDBJ whole genome shotgun (WGS) entry which is preliminary data.</text>
</comment>
<dbReference type="InterPro" id="IPR050138">
    <property type="entry name" value="DHOase/Allantoinase_Hydrolase"/>
</dbReference>
<dbReference type="SUPFAM" id="SSF51556">
    <property type="entry name" value="Metallo-dependent hydrolases"/>
    <property type="match status" value="1"/>
</dbReference>
<accession>A0A937FXU3</accession>
<dbReference type="CDD" id="cd01317">
    <property type="entry name" value="DHOase_IIa"/>
    <property type="match status" value="1"/>
</dbReference>
<dbReference type="InterPro" id="IPR004722">
    <property type="entry name" value="DHOase"/>
</dbReference>
<dbReference type="GO" id="GO:0006145">
    <property type="term" value="P:purine nucleobase catabolic process"/>
    <property type="evidence" value="ECO:0007669"/>
    <property type="project" value="TreeGrafter"/>
</dbReference>
<dbReference type="InterPro" id="IPR032466">
    <property type="entry name" value="Metal_Hydrolase"/>
</dbReference>
<dbReference type="PANTHER" id="PTHR43668:SF2">
    <property type="entry name" value="ALLANTOINASE"/>
    <property type="match status" value="1"/>
</dbReference>
<reference evidence="3" key="1">
    <citation type="submission" date="2021-01" db="EMBL/GenBank/DDBJ databases">
        <title>Fulvivirga kasyanovii gen. nov., sp nov., a novel member of the phylum Bacteroidetes isolated from seawater in a mussel farm.</title>
        <authorList>
            <person name="Zhao L.-H."/>
            <person name="Wang Z.-J."/>
        </authorList>
    </citation>
    <scope>NUCLEOTIDE SEQUENCE</scope>
    <source>
        <strain evidence="3">29W222</strain>
    </source>
</reference>
<organism evidence="3 4">
    <name type="scientific">Fulvivirga marina</name>
    <dbReference type="NCBI Taxonomy" id="2494733"/>
    <lineage>
        <taxon>Bacteria</taxon>
        <taxon>Pseudomonadati</taxon>
        <taxon>Bacteroidota</taxon>
        <taxon>Cytophagia</taxon>
        <taxon>Cytophagales</taxon>
        <taxon>Fulvivirgaceae</taxon>
        <taxon>Fulvivirga</taxon>
    </lineage>
</organism>
<keyword evidence="3" id="KW-0378">Hydrolase</keyword>
<dbReference type="InterPro" id="IPR024403">
    <property type="entry name" value="DHOase_cat"/>
</dbReference>
<dbReference type="GO" id="GO:0046872">
    <property type="term" value="F:metal ion binding"/>
    <property type="evidence" value="ECO:0007669"/>
    <property type="project" value="InterPro"/>
</dbReference>
<dbReference type="GO" id="GO:0006221">
    <property type="term" value="P:pyrimidine nucleotide biosynthetic process"/>
    <property type="evidence" value="ECO:0007669"/>
    <property type="project" value="UniProtKB-KW"/>
</dbReference>
<evidence type="ECO:0000259" key="2">
    <source>
        <dbReference type="Pfam" id="PF12890"/>
    </source>
</evidence>
<dbReference type="PANTHER" id="PTHR43668">
    <property type="entry name" value="ALLANTOINASE"/>
    <property type="match status" value="1"/>
</dbReference>
<dbReference type="GO" id="GO:0004038">
    <property type="term" value="F:allantoinase activity"/>
    <property type="evidence" value="ECO:0007669"/>
    <property type="project" value="TreeGrafter"/>
</dbReference>